<dbReference type="GO" id="GO:0003676">
    <property type="term" value="F:nucleic acid binding"/>
    <property type="evidence" value="ECO:0007669"/>
    <property type="project" value="InterPro"/>
</dbReference>
<keyword evidence="4" id="KW-1185">Reference proteome</keyword>
<evidence type="ECO:0000256" key="1">
    <source>
        <dbReference type="PROSITE-ProRule" id="PRU00047"/>
    </source>
</evidence>
<dbReference type="Gene3D" id="4.10.60.10">
    <property type="entry name" value="Zinc finger, CCHC-type"/>
    <property type="match status" value="1"/>
</dbReference>
<reference evidence="4" key="2">
    <citation type="submission" date="2009-11" db="EMBL/GenBank/DDBJ databases">
        <title>The Genome Sequence of Allomyces macrogynus strain ATCC 38327.</title>
        <authorList>
            <consortium name="The Broad Institute Genome Sequencing Platform"/>
            <person name="Russ C."/>
            <person name="Cuomo C."/>
            <person name="Shea T."/>
            <person name="Young S.K."/>
            <person name="Zeng Q."/>
            <person name="Koehrsen M."/>
            <person name="Haas B."/>
            <person name="Borodovsky M."/>
            <person name="Guigo R."/>
            <person name="Alvarado L."/>
            <person name="Berlin A."/>
            <person name="Borenstein D."/>
            <person name="Chen Z."/>
            <person name="Engels R."/>
            <person name="Freedman E."/>
            <person name="Gellesch M."/>
            <person name="Goldberg J."/>
            <person name="Griggs A."/>
            <person name="Gujja S."/>
            <person name="Heiman D."/>
            <person name="Hepburn T."/>
            <person name="Howarth C."/>
            <person name="Jen D."/>
            <person name="Larson L."/>
            <person name="Lewis B."/>
            <person name="Mehta T."/>
            <person name="Park D."/>
            <person name="Pearson M."/>
            <person name="Roberts A."/>
            <person name="Saif S."/>
            <person name="Shenoy N."/>
            <person name="Sisk P."/>
            <person name="Stolte C."/>
            <person name="Sykes S."/>
            <person name="Walk T."/>
            <person name="White J."/>
            <person name="Yandava C."/>
            <person name="Burger G."/>
            <person name="Gray M.W."/>
            <person name="Holland P.W.H."/>
            <person name="King N."/>
            <person name="Lang F.B.F."/>
            <person name="Roger A.J."/>
            <person name="Ruiz-Trillo I."/>
            <person name="Lander E."/>
            <person name="Nusbaum C."/>
        </authorList>
    </citation>
    <scope>NUCLEOTIDE SEQUENCE [LARGE SCALE GENOMIC DNA]</scope>
    <source>
        <strain evidence="4">ATCC 38327</strain>
    </source>
</reference>
<proteinExistence type="predicted"/>
<dbReference type="SUPFAM" id="SSF57756">
    <property type="entry name" value="Retrovirus zinc finger-like domains"/>
    <property type="match status" value="1"/>
</dbReference>
<dbReference type="VEuPathDB" id="FungiDB:AMAG_20760"/>
<organism evidence="3 4">
    <name type="scientific">Allomyces macrogynus (strain ATCC 38327)</name>
    <name type="common">Allomyces javanicus var. macrogynus</name>
    <dbReference type="NCBI Taxonomy" id="578462"/>
    <lineage>
        <taxon>Eukaryota</taxon>
        <taxon>Fungi</taxon>
        <taxon>Fungi incertae sedis</taxon>
        <taxon>Blastocladiomycota</taxon>
        <taxon>Blastocladiomycetes</taxon>
        <taxon>Blastocladiales</taxon>
        <taxon>Blastocladiaceae</taxon>
        <taxon>Allomyces</taxon>
    </lineage>
</organism>
<reference evidence="3 4" key="1">
    <citation type="submission" date="2009-11" db="EMBL/GenBank/DDBJ databases">
        <title>Annotation of Allomyces macrogynus ATCC 38327.</title>
        <authorList>
            <consortium name="The Broad Institute Genome Sequencing Platform"/>
            <person name="Russ C."/>
            <person name="Cuomo C."/>
            <person name="Burger G."/>
            <person name="Gray M.W."/>
            <person name="Holland P.W.H."/>
            <person name="King N."/>
            <person name="Lang F.B.F."/>
            <person name="Roger A.J."/>
            <person name="Ruiz-Trillo I."/>
            <person name="Young S.K."/>
            <person name="Zeng Q."/>
            <person name="Gargeya S."/>
            <person name="Fitzgerald M."/>
            <person name="Haas B."/>
            <person name="Abouelleil A."/>
            <person name="Alvarado L."/>
            <person name="Arachchi H.M."/>
            <person name="Berlin A."/>
            <person name="Chapman S.B."/>
            <person name="Gearin G."/>
            <person name="Goldberg J."/>
            <person name="Griggs A."/>
            <person name="Gujja S."/>
            <person name="Hansen M."/>
            <person name="Heiman D."/>
            <person name="Howarth C."/>
            <person name="Larimer J."/>
            <person name="Lui A."/>
            <person name="MacDonald P.J.P."/>
            <person name="McCowen C."/>
            <person name="Montmayeur A."/>
            <person name="Murphy C."/>
            <person name="Neiman D."/>
            <person name="Pearson M."/>
            <person name="Priest M."/>
            <person name="Roberts A."/>
            <person name="Saif S."/>
            <person name="Shea T."/>
            <person name="Sisk P."/>
            <person name="Stolte C."/>
            <person name="Sykes S."/>
            <person name="Wortman J."/>
            <person name="Nusbaum C."/>
            <person name="Birren B."/>
        </authorList>
    </citation>
    <scope>NUCLEOTIDE SEQUENCE [LARGE SCALE GENOMIC DNA]</scope>
    <source>
        <strain evidence="3 4">ATCC 38327</strain>
    </source>
</reference>
<keyword evidence="1" id="KW-0862">Zinc</keyword>
<dbReference type="eggNOG" id="KOG0017">
    <property type="taxonomic scope" value="Eukaryota"/>
</dbReference>
<evidence type="ECO:0000259" key="2">
    <source>
        <dbReference type="PROSITE" id="PS50158"/>
    </source>
</evidence>
<sequence>MTVTMTSSVSVKTPISGQPATIEMLKADGSNWPTFANRFLGFLTTDQLEDLLELKSFKILVDADFEVVSLQQQEEMTDAQFKKLWSSIRTYKAKSCIRSIIKVVLPSAVASELLPVFSDATCVADAWALLRARFDKRSAQAHLANVKGLFTKPMSGSGAAAVGEHIADLQRRFDVVRRHERAKSSSHLRTDFADSFLILALLSSLPPEYSPTVLSLGERYEEMAIVELQTILEGAADQLERSSGTETQALVVTKRKDTNACHNCGKIGHYVRFCPNRDHQRKNGAETANWRKKKGANVVAKDGDEHAMFVHCETGDLLAKGVRHGDTWIVPGVCEKGPTKDARVLDVWGKRPVGAHVADAVKKVSLAELWHARRFHVGHDRVSAVCTLEHGIKDDVGVAKPLHECMTCLVANARSQPHPLRHLRANRLFGVLHADLVSMKTVGMGGVK</sequence>
<feature type="domain" description="CCHC-type" evidence="2">
    <location>
        <begin position="261"/>
        <end position="276"/>
    </location>
</feature>
<dbReference type="AlphaFoldDB" id="A0A0L0TFL2"/>
<dbReference type="Proteomes" id="UP000054350">
    <property type="component" value="Unassembled WGS sequence"/>
</dbReference>
<dbReference type="EMBL" id="GG745405">
    <property type="protein sequence ID" value="KNE73404.1"/>
    <property type="molecule type" value="Genomic_DNA"/>
</dbReference>
<accession>A0A0L0TFL2</accession>
<dbReference type="InterPro" id="IPR036875">
    <property type="entry name" value="Znf_CCHC_sf"/>
</dbReference>
<gene>
    <name evidence="3" type="ORF">AMAG_20760</name>
</gene>
<name>A0A0L0TFL2_ALLM3</name>
<evidence type="ECO:0000313" key="4">
    <source>
        <dbReference type="Proteomes" id="UP000054350"/>
    </source>
</evidence>
<keyword evidence="1" id="KW-0863">Zinc-finger</keyword>
<evidence type="ECO:0000313" key="3">
    <source>
        <dbReference type="EMBL" id="KNE73404.1"/>
    </source>
</evidence>
<dbReference type="GO" id="GO:0008270">
    <property type="term" value="F:zinc ion binding"/>
    <property type="evidence" value="ECO:0007669"/>
    <property type="project" value="UniProtKB-KW"/>
</dbReference>
<keyword evidence="1" id="KW-0479">Metal-binding</keyword>
<dbReference type="SMART" id="SM00343">
    <property type="entry name" value="ZnF_C2HC"/>
    <property type="match status" value="1"/>
</dbReference>
<protein>
    <recommendedName>
        <fullName evidence="2">CCHC-type domain-containing protein</fullName>
    </recommendedName>
</protein>
<dbReference type="InterPro" id="IPR001878">
    <property type="entry name" value="Znf_CCHC"/>
</dbReference>
<dbReference type="PROSITE" id="PS50158">
    <property type="entry name" value="ZF_CCHC"/>
    <property type="match status" value="1"/>
</dbReference>